<evidence type="ECO:0000256" key="1">
    <source>
        <dbReference type="SAM" id="MobiDB-lite"/>
    </source>
</evidence>
<keyword evidence="2" id="KW-0496">Mitochondrion</keyword>
<organism evidence="2">
    <name type="scientific">Stipa capillata</name>
    <dbReference type="NCBI Taxonomy" id="665498"/>
    <lineage>
        <taxon>Eukaryota</taxon>
        <taxon>Viridiplantae</taxon>
        <taxon>Streptophyta</taxon>
        <taxon>Embryophyta</taxon>
        <taxon>Tracheophyta</taxon>
        <taxon>Spermatophyta</taxon>
        <taxon>Magnoliopsida</taxon>
        <taxon>Liliopsida</taxon>
        <taxon>Poales</taxon>
        <taxon>Poaceae</taxon>
        <taxon>BOP clade</taxon>
        <taxon>Pooideae</taxon>
        <taxon>Stipodae</taxon>
        <taxon>Stipeae</taxon>
        <taxon>Stipa</taxon>
    </lineage>
</organism>
<feature type="region of interest" description="Disordered" evidence="1">
    <location>
        <begin position="33"/>
        <end position="54"/>
    </location>
</feature>
<gene>
    <name evidence="2" type="primary">orf113-b</name>
</gene>
<protein>
    <submittedName>
        <fullName evidence="2">Uncharacterized protein</fullName>
    </submittedName>
</protein>
<evidence type="ECO:0000313" key="2">
    <source>
        <dbReference type="EMBL" id="QXO86987.1"/>
    </source>
</evidence>
<geneLocation type="mitochondrion" evidence="2"/>
<dbReference type="AlphaFoldDB" id="A0A8F5V8V4"/>
<reference evidence="2" key="1">
    <citation type="submission" date="2021-05" db="EMBL/GenBank/DDBJ databases">
        <title>The first draft genome of feather grasses using SMRT sequencing and its implications in molecular studies of Stipa.</title>
        <authorList>
            <person name="Baiakhmetov E."/>
            <person name="Guyomar C."/>
            <person name="Shelest E."/>
            <person name="Nobis M."/>
            <person name="Gudkova P.D."/>
        </authorList>
    </citation>
    <scope>NUCLEOTIDE SEQUENCE</scope>
</reference>
<proteinExistence type="predicted"/>
<feature type="compositionally biased region" description="Polar residues" evidence="1">
    <location>
        <begin position="33"/>
        <end position="51"/>
    </location>
</feature>
<name>A0A8F5V8V4_9POAL</name>
<accession>A0A8F5V8V4</accession>
<sequence length="121" mass="13138">MFQSFPTNKSFNGGIWSISISFMADSFFEDPATTLSGRSGNPSEISNQRTPTPLAPIPSLSCKSSNLSRLVNNSSFVLLISPFTFALHPLKHFLICCKCTQKASPILLLTTVHATKTPSSE</sequence>
<dbReference type="EMBL" id="MZ161093">
    <property type="protein sequence ID" value="QXO86987.1"/>
    <property type="molecule type" value="Genomic_DNA"/>
</dbReference>